<evidence type="ECO:0000313" key="6">
    <source>
        <dbReference type="EnsemblMetazoa" id="PHUM278220-PA"/>
    </source>
</evidence>
<dbReference type="RefSeq" id="XP_002426810.1">
    <property type="nucleotide sequence ID" value="XM_002426765.1"/>
</dbReference>
<dbReference type="InterPro" id="IPR036259">
    <property type="entry name" value="MFS_trans_sf"/>
</dbReference>
<dbReference type="FunFam" id="1.20.1250.20:FF:000398">
    <property type="entry name" value="Monocarboxylate transporter 14"/>
    <property type="match status" value="1"/>
</dbReference>
<dbReference type="CDD" id="cd17352">
    <property type="entry name" value="MFS_MCT_SLC16"/>
    <property type="match status" value="1"/>
</dbReference>
<dbReference type="KEGG" id="phu:Phum_PHUM278220"/>
<protein>
    <submittedName>
        <fullName evidence="5 6">Monocarboxylate transporter, putative</fullName>
    </submittedName>
</protein>
<dbReference type="HOGENOM" id="CLU_001265_59_2_1"/>
<dbReference type="PROSITE" id="PS50850">
    <property type="entry name" value="MFS"/>
    <property type="match status" value="1"/>
</dbReference>
<dbReference type="Gene3D" id="1.20.1250.20">
    <property type="entry name" value="MFS general substrate transporter like domains"/>
    <property type="match status" value="2"/>
</dbReference>
<dbReference type="OMA" id="TAMWHIV"/>
<dbReference type="EMBL" id="AAZO01003232">
    <property type="status" value="NOT_ANNOTATED_CDS"/>
    <property type="molecule type" value="Genomic_DNA"/>
</dbReference>
<keyword evidence="3" id="KW-1133">Transmembrane helix</keyword>
<feature type="transmembrane region" description="Helical" evidence="3">
    <location>
        <begin position="72"/>
        <end position="90"/>
    </location>
</feature>
<dbReference type="PANTHER" id="PTHR11360:SF284">
    <property type="entry name" value="EG:103B4.3 PROTEIN-RELATED"/>
    <property type="match status" value="1"/>
</dbReference>
<gene>
    <name evidence="6" type="primary">8239020</name>
    <name evidence="5" type="ORF">Phum_PHUM278220</name>
</gene>
<dbReference type="EMBL" id="AAZO01003230">
    <property type="status" value="NOT_ANNOTATED_CDS"/>
    <property type="molecule type" value="Genomic_DNA"/>
</dbReference>
<feature type="domain" description="Major facilitator superfamily (MFS) profile" evidence="4">
    <location>
        <begin position="413"/>
        <end position="607"/>
    </location>
</feature>
<evidence type="ECO:0000256" key="1">
    <source>
        <dbReference type="ARBA" id="ARBA00004141"/>
    </source>
</evidence>
<dbReference type="EMBL" id="AAZO01003229">
    <property type="status" value="NOT_ANNOTATED_CDS"/>
    <property type="molecule type" value="Genomic_DNA"/>
</dbReference>
<feature type="transmembrane region" description="Helical" evidence="3">
    <location>
        <begin position="413"/>
        <end position="437"/>
    </location>
</feature>
<feature type="compositionally biased region" description="Polar residues" evidence="2">
    <location>
        <begin position="270"/>
        <end position="285"/>
    </location>
</feature>
<feature type="transmembrane region" description="Helical" evidence="3">
    <location>
        <begin position="102"/>
        <end position="121"/>
    </location>
</feature>
<dbReference type="AlphaFoldDB" id="E0VL16"/>
<dbReference type="OrthoDB" id="6499973at2759"/>
<sequence length="607" mass="66258">MTNAPAPKNRVKKDGESDVGDEISTPPPPDGGWGWVVVFASFMIHIVTDGVTYSFGVLYVEFLNYFQEGKGATAWIASILVGVTLCSGPISSSFVNKYGCRAVTIAGAILGFICLAVSIFATNVTTLYFTIGIGAGLGFGLVYLPAIVSVTCYFEKYRSLATGIAVCGSGLGTFIFAPLTEFFVDEYGWRGALLLISSLVLQCTTFGALFRPVEQYQNRKVKKPSSHVNETNQRLLNKDGSAHDVDGVSDVEKRNGSSSNNHAERPVSMGNFSLSKQNSLKPMTKNNDERTMSESNNLARSHPALVNTATTSQSSDSKQMYGSSHSGVMDRKDVFYSGSVHSLHQLQMSRSNTRIPHYDKPEEKQFISHVQSKREGKHDDNNNNNNCCNLLCSKKFPKTLARMLDFSLLKSPIFILFTVSNFFTSIGFNIPYVYIVAQAQERGISKENASYLLAVIGIANTIGRVVLGYISDKTWINRLMVYNICLAICGIATGLSALCYDFYSFAVYGSVYGFTIGAYVGLTSVILVDLLGLDHLTNAFGLLLLFQGIASLIGPPIAGWLYDAFQTFDPGFIVAGITIAVSGIMLFVINPLKRYLERKKDVSIPLS</sequence>
<feature type="compositionally biased region" description="Basic and acidic residues" evidence="2">
    <location>
        <begin position="236"/>
        <end position="255"/>
    </location>
</feature>
<reference evidence="5" key="1">
    <citation type="submission" date="2007-04" db="EMBL/GenBank/DDBJ databases">
        <title>Annotation of Pediculus humanus corporis strain USDA.</title>
        <authorList>
            <person name="Kirkness E."/>
            <person name="Hannick L."/>
            <person name="Hass B."/>
            <person name="Bruggner R."/>
            <person name="Lawson D."/>
            <person name="Bidwell S."/>
            <person name="Joardar V."/>
            <person name="Caler E."/>
            <person name="Walenz B."/>
            <person name="Inman J."/>
            <person name="Schobel S."/>
            <person name="Galinsky K."/>
            <person name="Amedeo P."/>
            <person name="Strausberg R."/>
        </authorList>
    </citation>
    <scope>NUCLEOTIDE SEQUENCE</scope>
    <source>
        <strain evidence="5">USDA</strain>
    </source>
</reference>
<dbReference type="PANTHER" id="PTHR11360">
    <property type="entry name" value="MONOCARBOXYLATE TRANSPORTER"/>
    <property type="match status" value="1"/>
</dbReference>
<dbReference type="InterPro" id="IPR020846">
    <property type="entry name" value="MFS_dom"/>
</dbReference>
<feature type="transmembrane region" description="Helical" evidence="3">
    <location>
        <begin position="449"/>
        <end position="467"/>
    </location>
</feature>
<dbReference type="GO" id="GO:0016020">
    <property type="term" value="C:membrane"/>
    <property type="evidence" value="ECO:0007669"/>
    <property type="project" value="UniProtKB-SubCell"/>
</dbReference>
<keyword evidence="3" id="KW-0472">Membrane</keyword>
<comment type="subcellular location">
    <subcellularLocation>
        <location evidence="1">Membrane</location>
        <topology evidence="1">Multi-pass membrane protein</topology>
    </subcellularLocation>
</comment>
<feature type="transmembrane region" description="Helical" evidence="3">
    <location>
        <begin position="540"/>
        <end position="562"/>
    </location>
</feature>
<dbReference type="FunCoup" id="E0VL16">
    <property type="interactions" value="4"/>
</dbReference>
<reference evidence="5" key="2">
    <citation type="submission" date="2007-04" db="EMBL/GenBank/DDBJ databases">
        <title>The genome of the human body louse.</title>
        <authorList>
            <consortium name="The Human Body Louse Genome Consortium"/>
            <person name="Kirkness E."/>
            <person name="Walenz B."/>
            <person name="Hass B."/>
            <person name="Bruggner R."/>
            <person name="Strausberg R."/>
        </authorList>
    </citation>
    <scope>NUCLEOTIDE SEQUENCE</scope>
    <source>
        <strain evidence="5">USDA</strain>
    </source>
</reference>
<dbReference type="Proteomes" id="UP000009046">
    <property type="component" value="Unassembled WGS sequence"/>
</dbReference>
<dbReference type="FunFam" id="1.20.1250.20:FF:000271">
    <property type="entry name" value="Monocarboxylate transporter"/>
    <property type="match status" value="1"/>
</dbReference>
<feature type="compositionally biased region" description="Polar residues" evidence="2">
    <location>
        <begin position="226"/>
        <end position="235"/>
    </location>
</feature>
<dbReference type="EMBL" id="AAZO01003231">
    <property type="status" value="NOT_ANNOTATED_CDS"/>
    <property type="molecule type" value="Genomic_DNA"/>
</dbReference>
<dbReference type="EnsemblMetazoa" id="PHUM278220-RA">
    <property type="protein sequence ID" value="PHUM278220-PA"/>
    <property type="gene ID" value="PHUM278220"/>
</dbReference>
<dbReference type="SUPFAM" id="SSF103473">
    <property type="entry name" value="MFS general substrate transporter"/>
    <property type="match status" value="1"/>
</dbReference>
<accession>E0VL16</accession>
<evidence type="ECO:0000259" key="4">
    <source>
        <dbReference type="PROSITE" id="PS50850"/>
    </source>
</evidence>
<evidence type="ECO:0000256" key="2">
    <source>
        <dbReference type="SAM" id="MobiDB-lite"/>
    </source>
</evidence>
<evidence type="ECO:0000313" key="5">
    <source>
        <dbReference type="EMBL" id="EEB14072.1"/>
    </source>
</evidence>
<keyword evidence="3" id="KW-0812">Transmembrane</keyword>
<dbReference type="InterPro" id="IPR050327">
    <property type="entry name" value="Proton-linked_MCT"/>
</dbReference>
<dbReference type="GO" id="GO:0008028">
    <property type="term" value="F:monocarboxylic acid transmembrane transporter activity"/>
    <property type="evidence" value="ECO:0007669"/>
    <property type="project" value="TreeGrafter"/>
</dbReference>
<feature type="transmembrane region" description="Helical" evidence="3">
    <location>
        <begin position="160"/>
        <end position="179"/>
    </location>
</feature>
<dbReference type="EMBL" id="DS235263">
    <property type="protein sequence ID" value="EEB14072.1"/>
    <property type="molecule type" value="Genomic_DNA"/>
</dbReference>
<dbReference type="InterPro" id="IPR011701">
    <property type="entry name" value="MFS"/>
</dbReference>
<evidence type="ECO:0000256" key="3">
    <source>
        <dbReference type="SAM" id="Phobius"/>
    </source>
</evidence>
<dbReference type="Pfam" id="PF07690">
    <property type="entry name" value="MFS_1"/>
    <property type="match status" value="2"/>
</dbReference>
<organism>
    <name type="scientific">Pediculus humanus subsp. corporis</name>
    <name type="common">Body louse</name>
    <dbReference type="NCBI Taxonomy" id="121224"/>
    <lineage>
        <taxon>Eukaryota</taxon>
        <taxon>Metazoa</taxon>
        <taxon>Ecdysozoa</taxon>
        <taxon>Arthropoda</taxon>
        <taxon>Hexapoda</taxon>
        <taxon>Insecta</taxon>
        <taxon>Pterygota</taxon>
        <taxon>Neoptera</taxon>
        <taxon>Paraneoptera</taxon>
        <taxon>Psocodea</taxon>
        <taxon>Troctomorpha</taxon>
        <taxon>Phthiraptera</taxon>
        <taxon>Anoplura</taxon>
        <taxon>Pediculidae</taxon>
        <taxon>Pediculus</taxon>
    </lineage>
</organism>
<feature type="region of interest" description="Disordered" evidence="2">
    <location>
        <begin position="220"/>
        <end position="324"/>
    </location>
</feature>
<feature type="transmembrane region" description="Helical" evidence="3">
    <location>
        <begin position="509"/>
        <end position="528"/>
    </location>
</feature>
<proteinExistence type="predicted"/>
<feature type="transmembrane region" description="Helical" evidence="3">
    <location>
        <begin position="127"/>
        <end position="148"/>
    </location>
</feature>
<dbReference type="InParanoid" id="E0VL16"/>
<evidence type="ECO:0000313" key="7">
    <source>
        <dbReference type="Proteomes" id="UP000009046"/>
    </source>
</evidence>
<dbReference type="GeneID" id="8239020"/>
<dbReference type="CTD" id="8239020"/>
<feature type="compositionally biased region" description="Polar residues" evidence="2">
    <location>
        <begin position="307"/>
        <end position="324"/>
    </location>
</feature>
<feature type="transmembrane region" description="Helical" evidence="3">
    <location>
        <begin position="568"/>
        <end position="589"/>
    </location>
</feature>
<feature type="transmembrane region" description="Helical" evidence="3">
    <location>
        <begin position="33"/>
        <end position="60"/>
    </location>
</feature>
<name>E0VL16_PEDHC</name>
<reference evidence="6" key="3">
    <citation type="submission" date="2020-05" db="UniProtKB">
        <authorList>
            <consortium name="EnsemblMetazoa"/>
        </authorList>
    </citation>
    <scope>IDENTIFICATION</scope>
    <source>
        <strain evidence="6">USDA</strain>
    </source>
</reference>
<dbReference type="VEuPathDB" id="VectorBase:PHUM278220"/>
<keyword evidence="7" id="KW-1185">Reference proteome</keyword>
<dbReference type="eggNOG" id="KOG2504">
    <property type="taxonomic scope" value="Eukaryota"/>
</dbReference>
<feature type="region of interest" description="Disordered" evidence="2">
    <location>
        <begin position="1"/>
        <end position="27"/>
    </location>
</feature>
<feature type="transmembrane region" description="Helical" evidence="3">
    <location>
        <begin position="479"/>
        <end position="503"/>
    </location>
</feature>
<feature type="transmembrane region" description="Helical" evidence="3">
    <location>
        <begin position="191"/>
        <end position="210"/>
    </location>
</feature>